<keyword evidence="6" id="KW-0449">Lipoprotein</keyword>
<comment type="caution">
    <text evidence="8">The sequence shown here is derived from an EMBL/GenBank/DDBJ whole genome shotgun (WGS) entry which is preliminary data.</text>
</comment>
<dbReference type="SUPFAM" id="SSF53822">
    <property type="entry name" value="Periplasmic binding protein-like I"/>
    <property type="match status" value="1"/>
</dbReference>
<comment type="subcellular location">
    <subcellularLocation>
        <location evidence="1">Cell membrane</location>
        <topology evidence="1">Lipid-anchor</topology>
    </subcellularLocation>
</comment>
<gene>
    <name evidence="8" type="ORF">EV215_1658</name>
</gene>
<evidence type="ECO:0000256" key="3">
    <source>
        <dbReference type="ARBA" id="ARBA00022475"/>
    </source>
</evidence>
<reference evidence="8 9" key="1">
    <citation type="submission" date="2019-03" db="EMBL/GenBank/DDBJ databases">
        <title>Genomic Encyclopedia of Type Strains, Phase IV (KMG-IV): sequencing the most valuable type-strain genomes for metagenomic binning, comparative biology and taxonomic classification.</title>
        <authorList>
            <person name="Goeker M."/>
        </authorList>
    </citation>
    <scope>NUCLEOTIDE SEQUENCE [LARGE SCALE GENOMIC DNA]</scope>
    <source>
        <strain evidence="8 9">DSM 100055</strain>
    </source>
</reference>
<name>A0AA46DY13_9FUSO</name>
<evidence type="ECO:0000259" key="7">
    <source>
        <dbReference type="Pfam" id="PF02608"/>
    </source>
</evidence>
<accession>A0AA46DY13</accession>
<dbReference type="AlphaFoldDB" id="A0AA46DY13"/>
<evidence type="ECO:0000256" key="1">
    <source>
        <dbReference type="ARBA" id="ARBA00004193"/>
    </source>
</evidence>
<evidence type="ECO:0000313" key="9">
    <source>
        <dbReference type="Proteomes" id="UP000294678"/>
    </source>
</evidence>
<evidence type="ECO:0000256" key="4">
    <source>
        <dbReference type="ARBA" id="ARBA00022729"/>
    </source>
</evidence>
<evidence type="ECO:0000313" key="8">
    <source>
        <dbReference type="EMBL" id="TDT68591.1"/>
    </source>
</evidence>
<keyword evidence="5" id="KW-0472">Membrane</keyword>
<dbReference type="Proteomes" id="UP000294678">
    <property type="component" value="Unassembled WGS sequence"/>
</dbReference>
<dbReference type="GO" id="GO:0005886">
    <property type="term" value="C:plasma membrane"/>
    <property type="evidence" value="ECO:0007669"/>
    <property type="project" value="UniProtKB-SubCell"/>
</dbReference>
<dbReference type="Pfam" id="PF02608">
    <property type="entry name" value="Bmp"/>
    <property type="match status" value="1"/>
</dbReference>
<dbReference type="PANTHER" id="PTHR34296:SF2">
    <property type="entry name" value="ABC TRANSPORTER GUANOSINE-BINDING PROTEIN NUPN"/>
    <property type="match status" value="1"/>
</dbReference>
<dbReference type="Gene3D" id="3.40.50.2300">
    <property type="match status" value="2"/>
</dbReference>
<dbReference type="RefSeq" id="WP_134113525.1">
    <property type="nucleotide sequence ID" value="NZ_SOBG01000007.1"/>
</dbReference>
<dbReference type="PANTHER" id="PTHR34296">
    <property type="entry name" value="TRANSCRIPTIONAL ACTIVATOR PROTEIN MED"/>
    <property type="match status" value="1"/>
</dbReference>
<keyword evidence="9" id="KW-1185">Reference proteome</keyword>
<proteinExistence type="inferred from homology"/>
<comment type="similarity">
    <text evidence="2">Belongs to the BMP lipoprotein family.</text>
</comment>
<evidence type="ECO:0000256" key="6">
    <source>
        <dbReference type="ARBA" id="ARBA00023288"/>
    </source>
</evidence>
<dbReference type="InterPro" id="IPR050957">
    <property type="entry name" value="BMP_lipoprotein"/>
</dbReference>
<dbReference type="InterPro" id="IPR003760">
    <property type="entry name" value="PnrA-like"/>
</dbReference>
<evidence type="ECO:0000256" key="5">
    <source>
        <dbReference type="ARBA" id="ARBA00023136"/>
    </source>
</evidence>
<feature type="domain" description="ABC transporter substrate-binding protein PnrA-like" evidence="7">
    <location>
        <begin position="43"/>
        <end position="332"/>
    </location>
</feature>
<protein>
    <submittedName>
        <fullName evidence="8">Basic membrane protein A</fullName>
    </submittedName>
</protein>
<evidence type="ECO:0000256" key="2">
    <source>
        <dbReference type="ARBA" id="ARBA00008610"/>
    </source>
</evidence>
<dbReference type="InterPro" id="IPR028082">
    <property type="entry name" value="Peripla_BP_I"/>
</dbReference>
<keyword evidence="3" id="KW-1003">Cell membrane</keyword>
<organism evidence="8 9">
    <name type="scientific">Hypnocyclicus thermotrophus</name>
    <dbReference type="NCBI Taxonomy" id="1627895"/>
    <lineage>
        <taxon>Bacteria</taxon>
        <taxon>Fusobacteriati</taxon>
        <taxon>Fusobacteriota</taxon>
        <taxon>Fusobacteriia</taxon>
        <taxon>Fusobacteriales</taxon>
        <taxon>Fusobacteriaceae</taxon>
        <taxon>Hypnocyclicus</taxon>
    </lineage>
</organism>
<keyword evidence="4" id="KW-0732">Signal</keyword>
<sequence length="334" mass="35547">MKKGLILTILTGLILTFVSVNTYAGLFFGNKKEKADKGLKVGIVLSIGGLGDKSFNDAAYRGLQRAKEELGVDFKYVEPASPAEDEGYLREYAEAGYDLVIATGFLMRDAAEAVAKDFPETKFAIIDDVVDLPNTQSLLFKEDEGSFLVGALAAMMSKTGTIGFVGGMEVPLIKKFQRGYEMGAKYINPDIKIGVLYTSGPNPFNDPVRGKENTLALVKQGADVVYHAAGGTGAGVIAGAKDAGIYAIGVDSNQDGEAPGVVLTSMLKRVDVAVFEAVKALKEGTFKGGIKRFGVAENGVGTTDFEFTKDIIGAEKIAKLEEIKQDIIAGKIKF</sequence>
<dbReference type="EMBL" id="SOBG01000007">
    <property type="protein sequence ID" value="TDT68591.1"/>
    <property type="molecule type" value="Genomic_DNA"/>
</dbReference>
<dbReference type="CDD" id="cd06354">
    <property type="entry name" value="PBP1_PrnA-like"/>
    <property type="match status" value="1"/>
</dbReference>